<evidence type="ECO:0000256" key="1">
    <source>
        <dbReference type="ARBA" id="ARBA00004141"/>
    </source>
</evidence>
<feature type="transmembrane region" description="Helical" evidence="6">
    <location>
        <begin position="195"/>
        <end position="218"/>
    </location>
</feature>
<dbReference type="InParanoid" id="A7EAH9"/>
<feature type="transmembrane region" description="Helical" evidence="6">
    <location>
        <begin position="252"/>
        <end position="270"/>
    </location>
</feature>
<evidence type="ECO:0000256" key="4">
    <source>
        <dbReference type="ARBA" id="ARBA00022989"/>
    </source>
</evidence>
<protein>
    <recommendedName>
        <fullName evidence="9">Major facilitator superfamily (MFS) profile domain-containing protein</fullName>
    </recommendedName>
</protein>
<feature type="transmembrane region" description="Helical" evidence="6">
    <location>
        <begin position="163"/>
        <end position="183"/>
    </location>
</feature>
<dbReference type="HOGENOM" id="CLU_004790_4_2_1"/>
<evidence type="ECO:0000256" key="6">
    <source>
        <dbReference type="SAM" id="Phobius"/>
    </source>
</evidence>
<evidence type="ECO:0000313" key="7">
    <source>
        <dbReference type="EMBL" id="EDN99457.1"/>
    </source>
</evidence>
<dbReference type="GO" id="GO:0016020">
    <property type="term" value="C:membrane"/>
    <property type="evidence" value="ECO:0007669"/>
    <property type="project" value="UniProtKB-SubCell"/>
</dbReference>
<dbReference type="RefSeq" id="XP_001596095.1">
    <property type="nucleotide sequence ID" value="XM_001596045.1"/>
</dbReference>
<comment type="subcellular location">
    <subcellularLocation>
        <location evidence="1">Membrane</location>
        <topology evidence="1">Multi-pass membrane protein</topology>
    </subcellularLocation>
</comment>
<gene>
    <name evidence="7" type="ORF">SS1G_02311</name>
</gene>
<dbReference type="EMBL" id="CH476623">
    <property type="protein sequence ID" value="EDN99457.1"/>
    <property type="molecule type" value="Genomic_DNA"/>
</dbReference>
<feature type="transmembrane region" description="Helical" evidence="6">
    <location>
        <begin position="276"/>
        <end position="297"/>
    </location>
</feature>
<evidence type="ECO:0000256" key="5">
    <source>
        <dbReference type="ARBA" id="ARBA00023136"/>
    </source>
</evidence>
<dbReference type="InterPro" id="IPR000109">
    <property type="entry name" value="POT_fam"/>
</dbReference>
<dbReference type="Proteomes" id="UP000001312">
    <property type="component" value="Unassembled WGS sequence"/>
</dbReference>
<dbReference type="KEGG" id="ssl:SS1G_02311"/>
<dbReference type="PANTHER" id="PTHR11654">
    <property type="entry name" value="OLIGOPEPTIDE TRANSPORTER-RELATED"/>
    <property type="match status" value="1"/>
</dbReference>
<evidence type="ECO:0000256" key="2">
    <source>
        <dbReference type="ARBA" id="ARBA00005982"/>
    </source>
</evidence>
<dbReference type="AlphaFoldDB" id="A7EAH9"/>
<name>A7EAH9_SCLS1</name>
<keyword evidence="3 6" id="KW-0812">Transmembrane</keyword>
<dbReference type="Gene3D" id="1.20.1250.20">
    <property type="entry name" value="MFS general substrate transporter like domains"/>
    <property type="match status" value="1"/>
</dbReference>
<dbReference type="InterPro" id="IPR036259">
    <property type="entry name" value="MFS_trans_sf"/>
</dbReference>
<organism evidence="7 8">
    <name type="scientific">Sclerotinia sclerotiorum (strain ATCC 18683 / 1980 / Ss-1)</name>
    <name type="common">White mold</name>
    <name type="synonym">Whetzelinia sclerotiorum</name>
    <dbReference type="NCBI Taxonomy" id="665079"/>
    <lineage>
        <taxon>Eukaryota</taxon>
        <taxon>Fungi</taxon>
        <taxon>Dikarya</taxon>
        <taxon>Ascomycota</taxon>
        <taxon>Pezizomycotina</taxon>
        <taxon>Leotiomycetes</taxon>
        <taxon>Helotiales</taxon>
        <taxon>Sclerotiniaceae</taxon>
        <taxon>Sclerotinia</taxon>
    </lineage>
</organism>
<comment type="similarity">
    <text evidence="2">Belongs to the major facilitator superfamily. Proton-dependent oligopeptide transporter (POT/PTR) (TC 2.A.17) family.</text>
</comment>
<dbReference type="Pfam" id="PF00854">
    <property type="entry name" value="PTR2"/>
    <property type="match status" value="1"/>
</dbReference>
<feature type="transmembrane region" description="Helical" evidence="6">
    <location>
        <begin position="86"/>
        <end position="108"/>
    </location>
</feature>
<dbReference type="eggNOG" id="KOG1237">
    <property type="taxonomic scope" value="Eukaryota"/>
</dbReference>
<sequence length="364" mass="40420">MNQARRTICMGQAIYTWKYMSSKRQQSVQNRCIQGKMQQNDDEKQAMSGPVYQRPAETASGSFERRNATEGEILSYRHIPDQVHTAVWIAVLVGALERFAFFCITAPWQNYLQNQREDHANPGVLGLGQATATNIYNGYYLWAAVASTPIGILSDAKLGRFRTLIISLVIYIFGSFVMLFTSLPPALDHDAGLPGIAISMVLIGIGVAGIKATVNAFIGDQYDNTNLQVIMTAKGETVVVDPALTMQYIYNIFYWTTNIAALSVIPTTFLERYVGFWAAYTMGPIALCIAVGFLFFYHNSFVKAPAAGNVLPEAAKALTYAVKNKFNLEAADPVYQLEHFNRHVSWSSNFIEELRSGIMACQVL</sequence>
<evidence type="ECO:0008006" key="9">
    <source>
        <dbReference type="Google" id="ProtNLM"/>
    </source>
</evidence>
<proteinExistence type="inferred from homology"/>
<evidence type="ECO:0000256" key="3">
    <source>
        <dbReference type="ARBA" id="ARBA00022692"/>
    </source>
</evidence>
<keyword evidence="8" id="KW-1185">Reference proteome</keyword>
<dbReference type="OMA" id="QREDHAN"/>
<evidence type="ECO:0000313" key="8">
    <source>
        <dbReference type="Proteomes" id="UP000001312"/>
    </source>
</evidence>
<dbReference type="SUPFAM" id="SSF103473">
    <property type="entry name" value="MFS general substrate transporter"/>
    <property type="match status" value="1"/>
</dbReference>
<reference evidence="8" key="1">
    <citation type="journal article" date="2011" name="PLoS Genet.">
        <title>Genomic analysis of the necrotrophic fungal pathogens Sclerotinia sclerotiorum and Botrytis cinerea.</title>
        <authorList>
            <person name="Amselem J."/>
            <person name="Cuomo C.A."/>
            <person name="van Kan J.A."/>
            <person name="Viaud M."/>
            <person name="Benito E.P."/>
            <person name="Couloux A."/>
            <person name="Coutinho P.M."/>
            <person name="de Vries R.P."/>
            <person name="Dyer P.S."/>
            <person name="Fillinger S."/>
            <person name="Fournier E."/>
            <person name="Gout L."/>
            <person name="Hahn M."/>
            <person name="Kohn L."/>
            <person name="Lapalu N."/>
            <person name="Plummer K.M."/>
            <person name="Pradier J.M."/>
            <person name="Quevillon E."/>
            <person name="Sharon A."/>
            <person name="Simon A."/>
            <person name="ten Have A."/>
            <person name="Tudzynski B."/>
            <person name="Tudzynski P."/>
            <person name="Wincker P."/>
            <person name="Andrew M."/>
            <person name="Anthouard V."/>
            <person name="Beever R.E."/>
            <person name="Beffa R."/>
            <person name="Benoit I."/>
            <person name="Bouzid O."/>
            <person name="Brault B."/>
            <person name="Chen Z."/>
            <person name="Choquer M."/>
            <person name="Collemare J."/>
            <person name="Cotton P."/>
            <person name="Danchin E.G."/>
            <person name="Da Silva C."/>
            <person name="Gautier A."/>
            <person name="Giraud C."/>
            <person name="Giraud T."/>
            <person name="Gonzalez C."/>
            <person name="Grossetete S."/>
            <person name="Guldener U."/>
            <person name="Henrissat B."/>
            <person name="Howlett B.J."/>
            <person name="Kodira C."/>
            <person name="Kretschmer M."/>
            <person name="Lappartient A."/>
            <person name="Leroch M."/>
            <person name="Levis C."/>
            <person name="Mauceli E."/>
            <person name="Neuveglise C."/>
            <person name="Oeser B."/>
            <person name="Pearson M."/>
            <person name="Poulain J."/>
            <person name="Poussereau N."/>
            <person name="Quesneville H."/>
            <person name="Rascle C."/>
            <person name="Schumacher J."/>
            <person name="Segurens B."/>
            <person name="Sexton A."/>
            <person name="Silva E."/>
            <person name="Sirven C."/>
            <person name="Soanes D.M."/>
            <person name="Talbot N.J."/>
            <person name="Templeton M."/>
            <person name="Yandava C."/>
            <person name="Yarden O."/>
            <person name="Zeng Q."/>
            <person name="Rollins J.A."/>
            <person name="Lebrun M.H."/>
            <person name="Dickman M."/>
        </authorList>
    </citation>
    <scope>NUCLEOTIDE SEQUENCE [LARGE SCALE GENOMIC DNA]</scope>
    <source>
        <strain evidence="8">ATCC 18683 / 1980 / Ss-1</strain>
    </source>
</reference>
<accession>A7EAH9</accession>
<dbReference type="GO" id="GO:0022857">
    <property type="term" value="F:transmembrane transporter activity"/>
    <property type="evidence" value="ECO:0007669"/>
    <property type="project" value="InterPro"/>
</dbReference>
<dbReference type="GeneID" id="5492223"/>
<keyword evidence="5 6" id="KW-0472">Membrane</keyword>
<keyword evidence="4 6" id="KW-1133">Transmembrane helix</keyword>